<evidence type="ECO:0000313" key="4">
    <source>
        <dbReference type="Proteomes" id="UP001550378"/>
    </source>
</evidence>
<evidence type="ECO:0000256" key="1">
    <source>
        <dbReference type="SAM" id="MobiDB-lite"/>
    </source>
</evidence>
<feature type="transmembrane region" description="Helical" evidence="2">
    <location>
        <begin position="7"/>
        <end position="27"/>
    </location>
</feature>
<evidence type="ECO:0000313" key="3">
    <source>
        <dbReference type="EMBL" id="MEU0707673.1"/>
    </source>
</evidence>
<feature type="compositionally biased region" description="Low complexity" evidence="1">
    <location>
        <begin position="35"/>
        <end position="46"/>
    </location>
</feature>
<evidence type="ECO:0000256" key="2">
    <source>
        <dbReference type="SAM" id="Phobius"/>
    </source>
</evidence>
<dbReference type="EMBL" id="JBEXZR010000006">
    <property type="protein sequence ID" value="MEU0707673.1"/>
    <property type="molecule type" value="Genomic_DNA"/>
</dbReference>
<keyword evidence="2" id="KW-0812">Transmembrane</keyword>
<feature type="region of interest" description="Disordered" evidence="1">
    <location>
        <begin position="35"/>
        <end position="84"/>
    </location>
</feature>
<accession>A0ABV2W3A7</accession>
<keyword evidence="2" id="KW-1133">Transmembrane helix</keyword>
<comment type="caution">
    <text evidence="3">The sequence shown here is derived from an EMBL/GenBank/DDBJ whole genome shotgun (WGS) entry which is preliminary data.</text>
</comment>
<organism evidence="3 4">
    <name type="scientific">Streptomyces lavendulocolor</name>
    <dbReference type="NCBI Taxonomy" id="67316"/>
    <lineage>
        <taxon>Bacteria</taxon>
        <taxon>Bacillati</taxon>
        <taxon>Actinomycetota</taxon>
        <taxon>Actinomycetes</taxon>
        <taxon>Kitasatosporales</taxon>
        <taxon>Streptomycetaceae</taxon>
        <taxon>Streptomyces</taxon>
    </lineage>
</organism>
<sequence length="155" mass="15950">MRGRLRAGGAFGYLLLVVVLVLGVFAMHTMGHPEVSSGHGVSGTSSPAVAGGHQDGMTQKATAAEPLAQPEAKVSHGTAAPAGKSPVHGLPSGMDLMSVCLAVLTVWLLGLFLRAAVARRQERSTALLARSVALARPSIPPPRPPLLAQLSVLRI</sequence>
<keyword evidence="4" id="KW-1185">Reference proteome</keyword>
<proteinExistence type="predicted"/>
<keyword evidence="2" id="KW-0472">Membrane</keyword>
<reference evidence="3 4" key="1">
    <citation type="submission" date="2024-06" db="EMBL/GenBank/DDBJ databases">
        <title>The Natural Products Discovery Center: Release of the First 8490 Sequenced Strains for Exploring Actinobacteria Biosynthetic Diversity.</title>
        <authorList>
            <person name="Kalkreuter E."/>
            <person name="Kautsar S.A."/>
            <person name="Yang D."/>
            <person name="Bader C.D."/>
            <person name="Teijaro C.N."/>
            <person name="Fluegel L."/>
            <person name="Davis C.M."/>
            <person name="Simpson J.R."/>
            <person name="Lauterbach L."/>
            <person name="Steele A.D."/>
            <person name="Gui C."/>
            <person name="Meng S."/>
            <person name="Li G."/>
            <person name="Viehrig K."/>
            <person name="Ye F."/>
            <person name="Su P."/>
            <person name="Kiefer A.F."/>
            <person name="Nichols A."/>
            <person name="Cepeda A.J."/>
            <person name="Yan W."/>
            <person name="Fan B."/>
            <person name="Jiang Y."/>
            <person name="Adhikari A."/>
            <person name="Zheng C.-J."/>
            <person name="Schuster L."/>
            <person name="Cowan T.M."/>
            <person name="Smanski M.J."/>
            <person name="Chevrette M.G."/>
            <person name="De Carvalho L.P.S."/>
            <person name="Shen B."/>
        </authorList>
    </citation>
    <scope>NUCLEOTIDE SEQUENCE [LARGE SCALE GENOMIC DNA]</scope>
    <source>
        <strain evidence="3 4">NPDC006337</strain>
    </source>
</reference>
<dbReference type="RefSeq" id="WP_189906277.1">
    <property type="nucleotide sequence ID" value="NZ_JBEXZO010000027.1"/>
</dbReference>
<protein>
    <submittedName>
        <fullName evidence="3">DUF6153 family protein</fullName>
    </submittedName>
</protein>
<dbReference type="Proteomes" id="UP001550378">
    <property type="component" value="Unassembled WGS sequence"/>
</dbReference>
<name>A0ABV2W3A7_9ACTN</name>
<feature type="transmembrane region" description="Helical" evidence="2">
    <location>
        <begin position="96"/>
        <end position="117"/>
    </location>
</feature>
<gene>
    <name evidence="3" type="ORF">ABZ508_09910</name>
</gene>